<evidence type="ECO:0000256" key="1">
    <source>
        <dbReference type="ARBA" id="ARBA00004651"/>
    </source>
</evidence>
<evidence type="ECO:0000259" key="10">
    <source>
        <dbReference type="Pfam" id="PF11984"/>
    </source>
</evidence>
<keyword evidence="12" id="KW-1185">Reference proteome</keyword>
<evidence type="ECO:0000256" key="6">
    <source>
        <dbReference type="ARBA" id="ARBA00022989"/>
    </source>
</evidence>
<dbReference type="GO" id="GO:0008233">
    <property type="term" value="F:peptidase activity"/>
    <property type="evidence" value="ECO:0007669"/>
    <property type="project" value="UniProtKB-KW"/>
</dbReference>
<dbReference type="NCBIfam" id="TIGR04178">
    <property type="entry name" value="exo_archaeo"/>
    <property type="match status" value="1"/>
</dbReference>
<keyword evidence="4 9" id="KW-0812">Transmembrane</keyword>
<feature type="domain" description="Methanolan biosynthesis EpsI" evidence="10">
    <location>
        <begin position="337"/>
        <end position="543"/>
    </location>
</feature>
<name>A0A139SI03_9BACT</name>
<feature type="transmembrane region" description="Helical" evidence="9">
    <location>
        <begin position="15"/>
        <end position="39"/>
    </location>
</feature>
<dbReference type="Proteomes" id="UP000071392">
    <property type="component" value="Unassembled WGS sequence"/>
</dbReference>
<feature type="compositionally biased region" description="Basic and acidic residues" evidence="8">
    <location>
        <begin position="302"/>
        <end position="318"/>
    </location>
</feature>
<dbReference type="GO" id="GO:0006508">
    <property type="term" value="P:proteolysis"/>
    <property type="evidence" value="ECO:0007669"/>
    <property type="project" value="UniProtKB-KW"/>
</dbReference>
<feature type="transmembrane region" description="Helical" evidence="9">
    <location>
        <begin position="104"/>
        <end position="128"/>
    </location>
</feature>
<organism evidence="11 12">
    <name type="scientific">Cephaloticoccus capnophilus</name>
    <dbReference type="NCBI Taxonomy" id="1548208"/>
    <lineage>
        <taxon>Bacteria</taxon>
        <taxon>Pseudomonadati</taxon>
        <taxon>Verrucomicrobiota</taxon>
        <taxon>Opitutia</taxon>
        <taxon>Opitutales</taxon>
        <taxon>Opitutaceae</taxon>
        <taxon>Cephaloticoccus</taxon>
    </lineage>
</organism>
<feature type="transmembrane region" description="Helical" evidence="9">
    <location>
        <begin position="163"/>
        <end position="186"/>
    </location>
</feature>
<evidence type="ECO:0000256" key="7">
    <source>
        <dbReference type="ARBA" id="ARBA00023136"/>
    </source>
</evidence>
<evidence type="ECO:0000313" key="11">
    <source>
        <dbReference type="EMBL" id="KXU34179.1"/>
    </source>
</evidence>
<feature type="transmembrane region" description="Helical" evidence="9">
    <location>
        <begin position="75"/>
        <end position="98"/>
    </location>
</feature>
<dbReference type="GO" id="GO:0005886">
    <property type="term" value="C:plasma membrane"/>
    <property type="evidence" value="ECO:0007669"/>
    <property type="project" value="UniProtKB-SubCell"/>
</dbReference>
<dbReference type="Pfam" id="PF11984">
    <property type="entry name" value="DUF3485"/>
    <property type="match status" value="1"/>
</dbReference>
<comment type="caution">
    <text evidence="11">The sequence shown here is derived from an EMBL/GenBank/DDBJ whole genome shotgun (WGS) entry which is preliminary data.</text>
</comment>
<keyword evidence="3" id="KW-0645">Protease</keyword>
<dbReference type="InterPro" id="IPR019127">
    <property type="entry name" value="Exosortase"/>
</dbReference>
<evidence type="ECO:0000256" key="4">
    <source>
        <dbReference type="ARBA" id="ARBA00022692"/>
    </source>
</evidence>
<sequence length="550" mass="60395">MTFASGISIFQKLPLLLRISLVMLLCLLGGNIALLWPHWRTNPDLSHGFFVPILFFLLLREGMQQPRPRYLPAHWLKTLATLGLLTGGLLAILAGGLYSAAVGWSHSLVVFTMTAGGCMLLCATLLVLSDTRWRLVPFCWPVLVGIGLWLLCAPIPPGTYSRLIVALQLMVTEHVITALHLLGIIATQQGNIIELATTQVGIEEACSGVRSLISCVFAGFFFSASLVRQTWARVLIIGLSAPLALVMNFLRSLTLTLMANAEMDITGTLHDVTGFAVLGITAALLSGLAILLDRPGPEALADSEKPSSEAAPARDKPARTPRLFPKLDSLGLASGLGLTCLLVLGFILLTRAPEESAQQPDLLELLPSRAAGWQVNANPKLYQFSGVLQTENLAERTYRKRTEDGRDLQITIYLAYWEPGSTSVSQVAMHTPDACWPGAGWTLVEDGTRPREALRLAGDQSLPTAEARHFKNGNYPQYVWFWHLYGGRPIAYEDPRSPVRLLKQAWQHGFSRNGSQCFIRVSSNYPWETLKDEPLLNEVFENLRPLGLDA</sequence>
<dbReference type="RefSeq" id="WP_068713152.1">
    <property type="nucleotide sequence ID" value="NZ_LSZP01000060.1"/>
</dbReference>
<feature type="transmembrane region" description="Helical" evidence="9">
    <location>
        <begin position="207"/>
        <end position="225"/>
    </location>
</feature>
<dbReference type="Pfam" id="PF09721">
    <property type="entry name" value="Exosortase_EpsH"/>
    <property type="match status" value="1"/>
</dbReference>
<feature type="transmembrane region" description="Helical" evidence="9">
    <location>
        <begin position="231"/>
        <end position="251"/>
    </location>
</feature>
<evidence type="ECO:0000256" key="3">
    <source>
        <dbReference type="ARBA" id="ARBA00022670"/>
    </source>
</evidence>
<keyword evidence="6 9" id="KW-1133">Transmembrane helix</keyword>
<keyword evidence="7 9" id="KW-0472">Membrane</keyword>
<feature type="transmembrane region" description="Helical" evidence="9">
    <location>
        <begin position="135"/>
        <end position="157"/>
    </location>
</feature>
<feature type="region of interest" description="Disordered" evidence="8">
    <location>
        <begin position="299"/>
        <end position="320"/>
    </location>
</feature>
<evidence type="ECO:0000256" key="9">
    <source>
        <dbReference type="SAM" id="Phobius"/>
    </source>
</evidence>
<comment type="subcellular location">
    <subcellularLocation>
        <location evidence="1">Cell membrane</location>
        <topology evidence="1">Multi-pass membrane protein</topology>
    </subcellularLocation>
</comment>
<gene>
    <name evidence="11" type="ORF">AXK12_07845</name>
</gene>
<feature type="transmembrane region" description="Helical" evidence="9">
    <location>
        <begin position="45"/>
        <end position="63"/>
    </location>
</feature>
<feature type="transmembrane region" description="Helical" evidence="9">
    <location>
        <begin position="330"/>
        <end position="349"/>
    </location>
</feature>
<dbReference type="OrthoDB" id="179487at2"/>
<keyword evidence="5" id="KW-0378">Hydrolase</keyword>
<dbReference type="STRING" id="1548208.AXK12_07845"/>
<dbReference type="InterPro" id="IPR026392">
    <property type="entry name" value="Exo/Archaeosortase_dom"/>
</dbReference>
<reference evidence="11 12" key="1">
    <citation type="submission" date="2016-02" db="EMBL/GenBank/DDBJ databases">
        <authorList>
            <person name="Wen L."/>
            <person name="He K."/>
            <person name="Yang H."/>
        </authorList>
    </citation>
    <scope>NUCLEOTIDE SEQUENCE [LARGE SCALE GENOMIC DNA]</scope>
    <source>
        <strain evidence="11 12">CV41</strain>
    </source>
</reference>
<evidence type="ECO:0000256" key="5">
    <source>
        <dbReference type="ARBA" id="ARBA00022801"/>
    </source>
</evidence>
<evidence type="ECO:0000313" key="12">
    <source>
        <dbReference type="Proteomes" id="UP000071392"/>
    </source>
</evidence>
<evidence type="ECO:0000256" key="8">
    <source>
        <dbReference type="SAM" id="MobiDB-lite"/>
    </source>
</evidence>
<protein>
    <recommendedName>
        <fullName evidence="10">Methanolan biosynthesis EpsI domain-containing protein</fullName>
    </recommendedName>
</protein>
<dbReference type="EMBL" id="LSZP01000060">
    <property type="protein sequence ID" value="KXU34179.1"/>
    <property type="molecule type" value="Genomic_DNA"/>
</dbReference>
<evidence type="ECO:0000256" key="2">
    <source>
        <dbReference type="ARBA" id="ARBA00022475"/>
    </source>
</evidence>
<dbReference type="InterPro" id="IPR014263">
    <property type="entry name" value="Methanolan_biosynth_EpsI"/>
</dbReference>
<keyword evidence="2" id="KW-1003">Cell membrane</keyword>
<dbReference type="AlphaFoldDB" id="A0A139SI03"/>
<feature type="transmembrane region" description="Helical" evidence="9">
    <location>
        <begin position="272"/>
        <end position="292"/>
    </location>
</feature>
<accession>A0A139SI03</accession>
<proteinExistence type="predicted"/>